<evidence type="ECO:0000313" key="2">
    <source>
        <dbReference type="EMBL" id="CUH99219.1"/>
    </source>
</evidence>
<dbReference type="STRING" id="1396826.PHA8399_01335"/>
<dbReference type="GO" id="GO:0034856">
    <property type="term" value="F:2-hydroxyhexa-2,4-dienoate hydratase activity"/>
    <property type="evidence" value="ECO:0007669"/>
    <property type="project" value="UniProtKB-EC"/>
</dbReference>
<gene>
    <name evidence="2" type="primary">tesE</name>
    <name evidence="2" type="ORF">PHA8399_01335</name>
</gene>
<evidence type="ECO:0000256" key="1">
    <source>
        <dbReference type="SAM" id="SignalP"/>
    </source>
</evidence>
<dbReference type="SUPFAM" id="SSF56529">
    <property type="entry name" value="FAH"/>
    <property type="match status" value="1"/>
</dbReference>
<sequence length="282" mass="28976">MLKPLLAACIITLTAPAALAACATDAEVAAFMDSYLAKTPAQALSPGGSMEDALCSQAKLAAALEPHMGPVIGYKAGLTSKPAQERFSATEPVRGLLFQNMMLEDGAALDEPWGAIPMVEADLVLVVADAGINSAATPEEALAHTSAIRPFIELPDLTLAKGQPFTAETITAMGVGTRLGVLGAPVPVEDPAEMARMLEEMSVTMRDAAGGVLVQAPGRAVLGNPVNAALWLRSKGVEFKAGDLISVGSFGPLFPPQAGKGGVSVIYEGLPGDPVVQVTFKD</sequence>
<reference evidence="2 3" key="1">
    <citation type="submission" date="2015-09" db="EMBL/GenBank/DDBJ databases">
        <authorList>
            <consortium name="Swine Surveillance"/>
        </authorList>
    </citation>
    <scope>NUCLEOTIDE SEQUENCE [LARGE SCALE GENOMIC DNA]</scope>
    <source>
        <strain evidence="2 3">CECT 8399</strain>
    </source>
</reference>
<dbReference type="GO" id="GO:0005737">
    <property type="term" value="C:cytoplasm"/>
    <property type="evidence" value="ECO:0007669"/>
    <property type="project" value="TreeGrafter"/>
</dbReference>
<dbReference type="PANTHER" id="PTHR30143:SF0">
    <property type="entry name" value="2-KETO-4-PENTENOATE HYDRATASE"/>
    <property type="match status" value="1"/>
</dbReference>
<keyword evidence="1" id="KW-0732">Signal</keyword>
<dbReference type="InterPro" id="IPR036663">
    <property type="entry name" value="Fumarylacetoacetase_C_sf"/>
</dbReference>
<keyword evidence="2" id="KW-0456">Lyase</keyword>
<dbReference type="GO" id="GO:0008684">
    <property type="term" value="F:2-oxopent-4-enoate hydratase activity"/>
    <property type="evidence" value="ECO:0007669"/>
    <property type="project" value="TreeGrafter"/>
</dbReference>
<accession>A0A0P1HKU4</accession>
<dbReference type="InterPro" id="IPR050772">
    <property type="entry name" value="Hydratase-Decarb/MhpD_sf"/>
</dbReference>
<protein>
    <submittedName>
        <fullName evidence="2">2-hydroxyhexa-2,4-dienoate hydratase</fullName>
        <ecNumber evidence="2">4.2.1.132</ecNumber>
    </submittedName>
</protein>
<dbReference type="RefSeq" id="WP_058285377.1">
    <property type="nucleotide sequence ID" value="NZ_CYSR01000011.1"/>
</dbReference>
<dbReference type="Proteomes" id="UP000051326">
    <property type="component" value="Unassembled WGS sequence"/>
</dbReference>
<evidence type="ECO:0000313" key="3">
    <source>
        <dbReference type="Proteomes" id="UP000051326"/>
    </source>
</evidence>
<dbReference type="EC" id="4.2.1.132" evidence="2"/>
<feature type="signal peptide" evidence="1">
    <location>
        <begin position="1"/>
        <end position="20"/>
    </location>
</feature>
<dbReference type="Gene3D" id="3.90.850.10">
    <property type="entry name" value="Fumarylacetoacetase-like, C-terminal domain"/>
    <property type="match status" value="1"/>
</dbReference>
<organism evidence="2 3">
    <name type="scientific">Leisingera aquaemixtae</name>
    <dbReference type="NCBI Taxonomy" id="1396826"/>
    <lineage>
        <taxon>Bacteria</taxon>
        <taxon>Pseudomonadati</taxon>
        <taxon>Pseudomonadota</taxon>
        <taxon>Alphaproteobacteria</taxon>
        <taxon>Rhodobacterales</taxon>
        <taxon>Roseobacteraceae</taxon>
        <taxon>Leisingera</taxon>
    </lineage>
</organism>
<proteinExistence type="predicted"/>
<dbReference type="EMBL" id="CYSR01000011">
    <property type="protein sequence ID" value="CUH99219.1"/>
    <property type="molecule type" value="Genomic_DNA"/>
</dbReference>
<name>A0A0P1HKU4_9RHOB</name>
<dbReference type="PROSITE" id="PS51257">
    <property type="entry name" value="PROKAR_LIPOPROTEIN"/>
    <property type="match status" value="1"/>
</dbReference>
<dbReference type="PANTHER" id="PTHR30143">
    <property type="entry name" value="ACID HYDRATASE"/>
    <property type="match status" value="1"/>
</dbReference>
<dbReference type="AlphaFoldDB" id="A0A0P1HKU4"/>
<feature type="chain" id="PRO_5006064432" evidence="1">
    <location>
        <begin position="21"/>
        <end position="282"/>
    </location>
</feature>